<reference evidence="1 2" key="1">
    <citation type="journal article" date="2001" name="Nature">
        <title>Genome sequence and gene compaction of the eukaryote parasite Encephalitozoon cuniculi.</title>
        <authorList>
            <person name="Katinka M.D."/>
            <person name="Duprat S."/>
            <person name="Cornillot E."/>
            <person name="Metenier G."/>
            <person name="Thomarat F."/>
            <person name="Prensier G."/>
            <person name="Barbe V."/>
            <person name="Peyretaillade E."/>
            <person name="Brottier P."/>
            <person name="Wincker P."/>
            <person name="Delbac F."/>
            <person name="El Alaoui H."/>
            <person name="Peyret P."/>
            <person name="Saurin W."/>
            <person name="Gouy M."/>
            <person name="Weissenbach J."/>
            <person name="Vivares C.P."/>
        </authorList>
    </citation>
    <scope>NUCLEOTIDE SEQUENCE [LARGE SCALE GENOMIC DNA]</scope>
    <source>
        <strain evidence="1 2">GB-M1</strain>
    </source>
</reference>
<dbReference type="VEuPathDB" id="MicrosporidiaDB:ECU10_1550"/>
<dbReference type="HOGENOM" id="CLU_2306089_0_0_1"/>
<dbReference type="KEGG" id="ecu:ECU10_1550"/>
<dbReference type="OrthoDB" id="2190832at2759"/>
<reference evidence="1 2" key="2">
    <citation type="journal article" date="2009" name="BMC Genomics">
        <title>Identification of transcriptional signals in Encephalitozoon cuniculi widespread among Microsporidia phylum: support for accurate structural genome annotation.</title>
        <authorList>
            <person name="Peyretaillade E."/>
            <person name="Goncalves O."/>
            <person name="Terrat S."/>
            <person name="Dugat-Bony E."/>
            <person name="Wincker P."/>
            <person name="Cornman R.S."/>
            <person name="Evans J.D."/>
            <person name="Delbac F."/>
            <person name="Peyret P."/>
        </authorList>
    </citation>
    <scope>NUCLEOTIDE SEQUENCE [LARGE SCALE GENOMIC DNA]</scope>
    <source>
        <strain evidence="1 2">GB-M1</strain>
    </source>
</reference>
<evidence type="ECO:0000313" key="2">
    <source>
        <dbReference type="Proteomes" id="UP000000819"/>
    </source>
</evidence>
<accession>Q8SUB1</accession>
<name>Q8SUB1_ENCCU</name>
<sequence length="101" mass="11513">MMEISINNWRSCSLKGCPSRIFSEETHGPLKILTSPNGIGAVLLKSRSKYQFIEKRLGKRIRKKSDFIVVDGNGVSLPFDFILKEVVEDGREEYVAIIHKF</sequence>
<keyword evidence="2" id="KW-1185">Reference proteome</keyword>
<dbReference type="GeneID" id="859922"/>
<dbReference type="RefSeq" id="NP_586271.1">
    <property type="nucleotide sequence ID" value="NM_001042104.1"/>
</dbReference>
<gene>
    <name evidence="1" type="ordered locus">ECU10_1550</name>
</gene>
<dbReference type="AlphaFoldDB" id="Q8SUB1"/>
<dbReference type="InParanoid" id="Q8SUB1"/>
<evidence type="ECO:0000313" key="1">
    <source>
        <dbReference type="EMBL" id="CAD25875.1"/>
    </source>
</evidence>
<dbReference type="EMBL" id="AL590449">
    <property type="protein sequence ID" value="CAD25875.1"/>
    <property type="molecule type" value="Genomic_DNA"/>
</dbReference>
<proteinExistence type="predicted"/>
<protein>
    <submittedName>
        <fullName evidence="1">Uncharacterized protein</fullName>
    </submittedName>
</protein>
<dbReference type="Proteomes" id="UP000000819">
    <property type="component" value="Chromosome X"/>
</dbReference>
<organism evidence="1 2">
    <name type="scientific">Encephalitozoon cuniculi (strain GB-M1)</name>
    <name type="common">Microsporidian parasite</name>
    <dbReference type="NCBI Taxonomy" id="284813"/>
    <lineage>
        <taxon>Eukaryota</taxon>
        <taxon>Fungi</taxon>
        <taxon>Fungi incertae sedis</taxon>
        <taxon>Microsporidia</taxon>
        <taxon>Unikaryonidae</taxon>
        <taxon>Encephalitozoon</taxon>
    </lineage>
</organism>